<dbReference type="SMART" id="SM01014">
    <property type="entry name" value="ARID"/>
    <property type="match status" value="1"/>
</dbReference>
<dbReference type="SUPFAM" id="SSF46774">
    <property type="entry name" value="ARID-like"/>
    <property type="match status" value="1"/>
</dbReference>
<name>A0A0D2ID04_9EURO</name>
<feature type="domain" description="RFX-type winged-helix" evidence="7">
    <location>
        <begin position="662"/>
        <end position="734"/>
    </location>
</feature>
<feature type="domain" description="ARID" evidence="6">
    <location>
        <begin position="9"/>
        <end position="103"/>
    </location>
</feature>
<dbReference type="GO" id="GO:0006355">
    <property type="term" value="P:regulation of DNA-templated transcription"/>
    <property type="evidence" value="ECO:0007669"/>
    <property type="project" value="InterPro"/>
</dbReference>
<evidence type="ECO:0000259" key="7">
    <source>
        <dbReference type="PROSITE" id="PS51526"/>
    </source>
</evidence>
<evidence type="ECO:0000256" key="1">
    <source>
        <dbReference type="ARBA" id="ARBA00022853"/>
    </source>
</evidence>
<dbReference type="SMART" id="SM00501">
    <property type="entry name" value="BRIGHT"/>
    <property type="match status" value="1"/>
</dbReference>
<dbReference type="Proteomes" id="UP000053617">
    <property type="component" value="Unassembled WGS sequence"/>
</dbReference>
<feature type="compositionally biased region" description="Basic and acidic residues" evidence="5">
    <location>
        <begin position="944"/>
        <end position="957"/>
    </location>
</feature>
<dbReference type="OrthoDB" id="338531at2759"/>
<feature type="region of interest" description="Disordered" evidence="5">
    <location>
        <begin position="944"/>
        <end position="964"/>
    </location>
</feature>
<evidence type="ECO:0000313" key="9">
    <source>
        <dbReference type="Proteomes" id="UP000053617"/>
    </source>
</evidence>
<accession>A0A0D2ID04</accession>
<evidence type="ECO:0000256" key="2">
    <source>
        <dbReference type="ARBA" id="ARBA00023015"/>
    </source>
</evidence>
<dbReference type="Gene3D" id="1.10.150.60">
    <property type="entry name" value="ARID DNA-binding domain"/>
    <property type="match status" value="1"/>
</dbReference>
<keyword evidence="4" id="KW-0539">Nucleus</keyword>
<dbReference type="InterPro" id="IPR016024">
    <property type="entry name" value="ARM-type_fold"/>
</dbReference>
<dbReference type="GO" id="GO:0003677">
    <property type="term" value="F:DNA binding"/>
    <property type="evidence" value="ECO:0007669"/>
    <property type="project" value="InterPro"/>
</dbReference>
<dbReference type="PANTHER" id="PTHR22970">
    <property type="entry name" value="AT-RICH INTERACTIVE DOMAIN-CONTAINING PROTEIN 2"/>
    <property type="match status" value="1"/>
</dbReference>
<dbReference type="SUPFAM" id="SSF48371">
    <property type="entry name" value="ARM repeat"/>
    <property type="match status" value="1"/>
</dbReference>
<dbReference type="GeneID" id="25295353"/>
<dbReference type="PANTHER" id="PTHR22970:SF14">
    <property type="entry name" value="AT-RICH INTERACTIVE DOMAIN-CONTAINING PROTEIN 2"/>
    <property type="match status" value="1"/>
</dbReference>
<dbReference type="RefSeq" id="XP_013270865.1">
    <property type="nucleotide sequence ID" value="XM_013415411.1"/>
</dbReference>
<keyword evidence="3" id="KW-0804">Transcription</keyword>
<dbReference type="InterPro" id="IPR001606">
    <property type="entry name" value="ARID_dom"/>
</dbReference>
<dbReference type="VEuPathDB" id="FungiDB:Z518_07282"/>
<sequence>MAPVPQTIIEDEEEFLDDVAAFHEKRGTTFDREGKVSGRPISLHKLYKLVMERGGYDVLSAERMQWRSLVKEFGFGKTHEGVITFQLKTAYYKNLAAYEIAKYWGEEPPPKEILEDLSARGGNLRTRTLENYRVPEAASRPNDSTVVDGGESVDEEQTTPKREKTEAEEPGSGSRYPTRMSSVFRNASLPVIGVVAPLWHKPTFSHHLSSPLTRYIKGQLRQDPKRTQMYQPDLQPTRSRNVRATDSPATPAAPQQSYANASNDPRNPGYDWHDKYEPRTNIALTLRQVQTPGNDPLYYPRKLQAKLQATPRPPPEPQQYLKQSVPGGMTGPNIYLRCLYGLRSGIREEQDFALHHLVKVSFERGDKYKFEGFPFLAESLMEKALEITELVYGVKWEITYDEDVDGSPVNTLNAAVGTPNLLERIQTTTSRVHSRDLETAESSERLEKLKEAALVLRNMVLLEENAIFLSRFPLFKDLLTIAICLPDEPALDEFKQSALEIIEQVTRYWTMNPEDPLYLSLLPYLESGDRGMLISALRSINRIGLETPETHRLIDVPLTYIERLFSFTLLDSDIELLENTLDFLYEYTAIPENNTELLSKDFHLLPNMIGRLTNLLLHQSSSGEETTIAGRSPKMPALPPSVPTIPYEIHQQLIKCGEPERSSRWLRCCFEESPNGDITQITIWQAYQQRFANHSPVAAADFIKNVSQTFGSAQAQVIQGIQPRFIIKGIKPRRVLLDLQGRPLFKCLWEVAPSDTLDPHGRTSQRHLCSSWHVNRERLLSHIMTEHLKFERKADGHFSSQNSDNWACRWTLCSRHSPFSKSNELVSHVRMHIPENAEAMSKIIHELAYDVKEPDPVQTKHTYHITPTDFTTHPCGVAWMSVMIMRNLARYANKHGSAFEKDGIPLNDKLFGGHKYVIFHMLSANRTLRDLITDLLQLIDKGDRDEKRGVKREHESEDGTGYPG</sequence>
<dbReference type="Gene3D" id="3.30.160.60">
    <property type="entry name" value="Classic Zinc Finger"/>
    <property type="match status" value="1"/>
</dbReference>
<dbReference type="InterPro" id="IPR052406">
    <property type="entry name" value="Chromatin_Remodeling_Comp"/>
</dbReference>
<proteinExistence type="predicted"/>
<dbReference type="InterPro" id="IPR036431">
    <property type="entry name" value="ARID_dom_sf"/>
</dbReference>
<keyword evidence="9" id="KW-1185">Reference proteome</keyword>
<keyword evidence="2" id="KW-0805">Transcription regulation</keyword>
<dbReference type="GO" id="GO:0016586">
    <property type="term" value="C:RSC-type complex"/>
    <property type="evidence" value="ECO:0007669"/>
    <property type="project" value="TreeGrafter"/>
</dbReference>
<dbReference type="GO" id="GO:0006325">
    <property type="term" value="P:chromatin organization"/>
    <property type="evidence" value="ECO:0007669"/>
    <property type="project" value="UniProtKB-KW"/>
</dbReference>
<feature type="compositionally biased region" description="Polar residues" evidence="5">
    <location>
        <begin position="228"/>
        <end position="265"/>
    </location>
</feature>
<dbReference type="PROSITE" id="PS51011">
    <property type="entry name" value="ARID"/>
    <property type="match status" value="1"/>
</dbReference>
<dbReference type="AlphaFoldDB" id="A0A0D2ID04"/>
<feature type="region of interest" description="Disordered" evidence="5">
    <location>
        <begin position="221"/>
        <end position="275"/>
    </location>
</feature>
<protein>
    <submittedName>
        <fullName evidence="8">Rhinocladiella mackenziei CBS 650.93 unplaced genomic scaffold supercont1.5, whole genome shotgun sequence</fullName>
    </submittedName>
</protein>
<feature type="compositionally biased region" description="Basic and acidic residues" evidence="5">
    <location>
        <begin position="158"/>
        <end position="167"/>
    </location>
</feature>
<dbReference type="InterPro" id="IPR003150">
    <property type="entry name" value="DNA-bd_RFX"/>
</dbReference>
<keyword evidence="1" id="KW-0156">Chromatin regulator</keyword>
<dbReference type="EMBL" id="KN847479">
    <property type="protein sequence ID" value="KIX03729.1"/>
    <property type="molecule type" value="Genomic_DNA"/>
</dbReference>
<feature type="region of interest" description="Disordered" evidence="5">
    <location>
        <begin position="128"/>
        <end position="179"/>
    </location>
</feature>
<evidence type="ECO:0000256" key="4">
    <source>
        <dbReference type="ARBA" id="ARBA00023242"/>
    </source>
</evidence>
<dbReference type="Pfam" id="PF01388">
    <property type="entry name" value="ARID"/>
    <property type="match status" value="1"/>
</dbReference>
<reference evidence="8 9" key="1">
    <citation type="submission" date="2015-01" db="EMBL/GenBank/DDBJ databases">
        <title>The Genome Sequence of Rhinocladiella mackenzie CBS 650.93.</title>
        <authorList>
            <consortium name="The Broad Institute Genomics Platform"/>
            <person name="Cuomo C."/>
            <person name="de Hoog S."/>
            <person name="Gorbushina A."/>
            <person name="Stielow B."/>
            <person name="Teixiera M."/>
            <person name="Abouelleil A."/>
            <person name="Chapman S.B."/>
            <person name="Priest M."/>
            <person name="Young S.K."/>
            <person name="Wortman J."/>
            <person name="Nusbaum C."/>
            <person name="Birren B."/>
        </authorList>
    </citation>
    <scope>NUCLEOTIDE SEQUENCE [LARGE SCALE GENOMIC DNA]</scope>
    <source>
        <strain evidence="8 9">CBS 650.93</strain>
    </source>
</reference>
<organism evidence="8 9">
    <name type="scientific">Rhinocladiella mackenziei CBS 650.93</name>
    <dbReference type="NCBI Taxonomy" id="1442369"/>
    <lineage>
        <taxon>Eukaryota</taxon>
        <taxon>Fungi</taxon>
        <taxon>Dikarya</taxon>
        <taxon>Ascomycota</taxon>
        <taxon>Pezizomycotina</taxon>
        <taxon>Eurotiomycetes</taxon>
        <taxon>Chaetothyriomycetidae</taxon>
        <taxon>Chaetothyriales</taxon>
        <taxon>Herpotrichiellaceae</taxon>
        <taxon>Rhinocladiella</taxon>
    </lineage>
</organism>
<evidence type="ECO:0000313" key="8">
    <source>
        <dbReference type="EMBL" id="KIX03729.1"/>
    </source>
</evidence>
<dbReference type="CDD" id="cd16100">
    <property type="entry name" value="ARID"/>
    <property type="match status" value="1"/>
</dbReference>
<dbReference type="STRING" id="1442369.A0A0D2ID04"/>
<evidence type="ECO:0000256" key="3">
    <source>
        <dbReference type="ARBA" id="ARBA00023163"/>
    </source>
</evidence>
<evidence type="ECO:0000259" key="6">
    <source>
        <dbReference type="PROSITE" id="PS51011"/>
    </source>
</evidence>
<dbReference type="PROSITE" id="PS51526">
    <property type="entry name" value="RFX_DBD"/>
    <property type="match status" value="1"/>
</dbReference>
<dbReference type="HOGENOM" id="CLU_008152_1_0_1"/>
<gene>
    <name evidence="8" type="ORF">Z518_07282</name>
</gene>
<evidence type="ECO:0000256" key="5">
    <source>
        <dbReference type="SAM" id="MobiDB-lite"/>
    </source>
</evidence>